<name>A0A9D1VLC4_9FIRM</name>
<dbReference type="AlphaFoldDB" id="A0A9D1VLC4"/>
<evidence type="ECO:0000313" key="3">
    <source>
        <dbReference type="Proteomes" id="UP000824230"/>
    </source>
</evidence>
<dbReference type="PANTHER" id="PTHR37298:SF1">
    <property type="entry name" value="UPF0111 PROTEIN YKAA"/>
    <property type="match status" value="1"/>
</dbReference>
<reference evidence="2" key="2">
    <citation type="submission" date="2021-04" db="EMBL/GenBank/DDBJ databases">
        <authorList>
            <person name="Gilroy R."/>
        </authorList>
    </citation>
    <scope>NUCLEOTIDE SEQUENCE</scope>
    <source>
        <strain evidence="2">ChiHjej12B11-1927</strain>
    </source>
</reference>
<evidence type="ECO:0000313" key="2">
    <source>
        <dbReference type="EMBL" id="HIX37136.1"/>
    </source>
</evidence>
<dbReference type="InterPro" id="IPR038078">
    <property type="entry name" value="PhoU-like_sf"/>
</dbReference>
<comment type="similarity">
    <text evidence="1">Belongs to the UPF0111 family.</text>
</comment>
<reference evidence="2" key="1">
    <citation type="journal article" date="2021" name="PeerJ">
        <title>Extensive microbial diversity within the chicken gut microbiome revealed by metagenomics and culture.</title>
        <authorList>
            <person name="Gilroy R."/>
            <person name="Ravi A."/>
            <person name="Getino M."/>
            <person name="Pursley I."/>
            <person name="Horton D.L."/>
            <person name="Alikhan N.F."/>
            <person name="Baker D."/>
            <person name="Gharbi K."/>
            <person name="Hall N."/>
            <person name="Watson M."/>
            <person name="Adriaenssens E.M."/>
            <person name="Foster-Nyarko E."/>
            <person name="Jarju S."/>
            <person name="Secka A."/>
            <person name="Antonio M."/>
            <person name="Oren A."/>
            <person name="Chaudhuri R.R."/>
            <person name="La Ragione R."/>
            <person name="Hildebrand F."/>
            <person name="Pallen M.J."/>
        </authorList>
    </citation>
    <scope>NUCLEOTIDE SEQUENCE</scope>
    <source>
        <strain evidence="2">ChiHjej12B11-1927</strain>
    </source>
</reference>
<dbReference type="InterPro" id="IPR018445">
    <property type="entry name" value="Put_Phosphate_transp_reg"/>
</dbReference>
<proteinExistence type="inferred from homology"/>
<organism evidence="2 3">
    <name type="scientific">Candidatus Blautia pullistercoris</name>
    <dbReference type="NCBI Taxonomy" id="2838499"/>
    <lineage>
        <taxon>Bacteria</taxon>
        <taxon>Bacillati</taxon>
        <taxon>Bacillota</taxon>
        <taxon>Clostridia</taxon>
        <taxon>Lachnospirales</taxon>
        <taxon>Lachnospiraceae</taxon>
        <taxon>Blautia</taxon>
    </lineage>
</organism>
<dbReference type="EMBL" id="DXFG01000086">
    <property type="protein sequence ID" value="HIX37136.1"/>
    <property type="molecule type" value="Genomic_DNA"/>
</dbReference>
<dbReference type="Gene3D" id="1.20.58.220">
    <property type="entry name" value="Phosphate transport system protein phou homolog 2, domain 2"/>
    <property type="match status" value="1"/>
</dbReference>
<dbReference type="SUPFAM" id="SSF109755">
    <property type="entry name" value="PhoU-like"/>
    <property type="match status" value="1"/>
</dbReference>
<dbReference type="PANTHER" id="PTHR37298">
    <property type="entry name" value="UPF0111 PROTEIN YKAA"/>
    <property type="match status" value="1"/>
</dbReference>
<evidence type="ECO:0000256" key="1">
    <source>
        <dbReference type="ARBA" id="ARBA00008591"/>
    </source>
</evidence>
<comment type="caution">
    <text evidence="2">The sequence shown here is derived from an EMBL/GenBank/DDBJ whole genome shotgun (WGS) entry which is preliminary data.</text>
</comment>
<dbReference type="Proteomes" id="UP000824230">
    <property type="component" value="Unassembled WGS sequence"/>
</dbReference>
<sequence>MARKQDAYYFDNFIACAEESCHAASLLRKVLGDFKPQELEKYLEEIHEIENRADGKKHEMLDRLAREFIPPIEREDIVELSQHIDTVTDKVEDVLLRIYMGNAQEIEPDALEMTDVVIQCCEKVRELLTAFADFRRSRNLKDLIIQINALEETSDRLFMKSMRKLHTECSDPLHIIVWREIYIYLERCADACEHVADTVESIVMKNS</sequence>
<dbReference type="Pfam" id="PF01865">
    <property type="entry name" value="PhoU_div"/>
    <property type="match status" value="1"/>
</dbReference>
<protein>
    <submittedName>
        <fullName evidence="2">DUF47 family protein</fullName>
    </submittedName>
</protein>
<accession>A0A9D1VLC4</accession>
<dbReference type="InterPro" id="IPR052912">
    <property type="entry name" value="UPF0111_domain"/>
</dbReference>
<gene>
    <name evidence="2" type="ORF">H9738_04605</name>
</gene>